<keyword evidence="13" id="KW-1185">Reference proteome</keyword>
<dbReference type="GO" id="GO:0016887">
    <property type="term" value="F:ATP hydrolysis activity"/>
    <property type="evidence" value="ECO:0007669"/>
    <property type="project" value="InterPro"/>
</dbReference>
<evidence type="ECO:0000256" key="5">
    <source>
        <dbReference type="ARBA" id="ARBA00022741"/>
    </source>
</evidence>
<dbReference type="RefSeq" id="WP_089815710.1">
    <property type="nucleotide sequence ID" value="NZ_FOZK01000002.1"/>
</dbReference>
<evidence type="ECO:0000256" key="6">
    <source>
        <dbReference type="ARBA" id="ARBA00022840"/>
    </source>
</evidence>
<dbReference type="EMBL" id="FOZK01000002">
    <property type="protein sequence ID" value="SFR96458.1"/>
    <property type="molecule type" value="Genomic_DNA"/>
</dbReference>
<keyword evidence="8 9" id="KW-0472">Membrane</keyword>
<dbReference type="InterPro" id="IPR039421">
    <property type="entry name" value="Type_1_exporter"/>
</dbReference>
<evidence type="ECO:0000256" key="9">
    <source>
        <dbReference type="SAM" id="Phobius"/>
    </source>
</evidence>
<gene>
    <name evidence="12" type="ORF">SAMN05216559_1604</name>
</gene>
<dbReference type="OrthoDB" id="121502at2157"/>
<dbReference type="Pfam" id="PF00664">
    <property type="entry name" value="ABC_membrane"/>
    <property type="match status" value="1"/>
</dbReference>
<feature type="transmembrane region" description="Helical" evidence="9">
    <location>
        <begin position="87"/>
        <end position="108"/>
    </location>
</feature>
<dbReference type="PROSITE" id="PS00211">
    <property type="entry name" value="ABC_TRANSPORTER_1"/>
    <property type="match status" value="1"/>
</dbReference>
<evidence type="ECO:0000256" key="8">
    <source>
        <dbReference type="ARBA" id="ARBA00023136"/>
    </source>
</evidence>
<evidence type="ECO:0000256" key="4">
    <source>
        <dbReference type="ARBA" id="ARBA00022692"/>
    </source>
</evidence>
<evidence type="ECO:0000313" key="12">
    <source>
        <dbReference type="EMBL" id="SFR96458.1"/>
    </source>
</evidence>
<keyword evidence="5" id="KW-0547">Nucleotide-binding</keyword>
<dbReference type="PANTHER" id="PTHR24221:SF654">
    <property type="entry name" value="ATP-BINDING CASSETTE SUB-FAMILY B MEMBER 6"/>
    <property type="match status" value="1"/>
</dbReference>
<organism evidence="12 13">
    <name type="scientific">Halomicrobium zhouii</name>
    <dbReference type="NCBI Taxonomy" id="767519"/>
    <lineage>
        <taxon>Archaea</taxon>
        <taxon>Methanobacteriati</taxon>
        <taxon>Methanobacteriota</taxon>
        <taxon>Stenosarchaea group</taxon>
        <taxon>Halobacteria</taxon>
        <taxon>Halobacteriales</taxon>
        <taxon>Haloarculaceae</taxon>
        <taxon>Halomicrobium</taxon>
    </lineage>
</organism>
<keyword evidence="3" id="KW-1003">Cell membrane</keyword>
<dbReference type="SMART" id="SM00382">
    <property type="entry name" value="AAA"/>
    <property type="match status" value="1"/>
</dbReference>
<dbReference type="GO" id="GO:0005524">
    <property type="term" value="F:ATP binding"/>
    <property type="evidence" value="ECO:0007669"/>
    <property type="project" value="UniProtKB-KW"/>
</dbReference>
<proteinExistence type="predicted"/>
<dbReference type="Gene3D" id="3.40.50.300">
    <property type="entry name" value="P-loop containing nucleotide triphosphate hydrolases"/>
    <property type="match status" value="1"/>
</dbReference>
<dbReference type="PROSITE" id="PS50893">
    <property type="entry name" value="ABC_TRANSPORTER_2"/>
    <property type="match status" value="1"/>
</dbReference>
<dbReference type="InterPro" id="IPR027417">
    <property type="entry name" value="P-loop_NTPase"/>
</dbReference>
<dbReference type="InterPro" id="IPR017871">
    <property type="entry name" value="ABC_transporter-like_CS"/>
</dbReference>
<keyword evidence="6 12" id="KW-0067">ATP-binding</keyword>
<evidence type="ECO:0000313" key="13">
    <source>
        <dbReference type="Proteomes" id="UP000199062"/>
    </source>
</evidence>
<evidence type="ECO:0000259" key="11">
    <source>
        <dbReference type="PROSITE" id="PS50929"/>
    </source>
</evidence>
<name>A0A1I6KZN2_9EURY</name>
<dbReference type="GO" id="GO:0140359">
    <property type="term" value="F:ABC-type transporter activity"/>
    <property type="evidence" value="ECO:0007669"/>
    <property type="project" value="InterPro"/>
</dbReference>
<dbReference type="CDD" id="cd18565">
    <property type="entry name" value="ABC_6TM_exporter_like"/>
    <property type="match status" value="1"/>
</dbReference>
<dbReference type="InterPro" id="IPR003593">
    <property type="entry name" value="AAA+_ATPase"/>
</dbReference>
<dbReference type="Pfam" id="PF00005">
    <property type="entry name" value="ABC_tran"/>
    <property type="match status" value="1"/>
</dbReference>
<dbReference type="PROSITE" id="PS50929">
    <property type="entry name" value="ABC_TM1F"/>
    <property type="match status" value="1"/>
</dbReference>
<dbReference type="AlphaFoldDB" id="A0A1I6KZN2"/>
<feature type="domain" description="ABC transmembrane type-1" evidence="11">
    <location>
        <begin position="34"/>
        <end position="341"/>
    </location>
</feature>
<dbReference type="PANTHER" id="PTHR24221">
    <property type="entry name" value="ATP-BINDING CASSETTE SUB-FAMILY B"/>
    <property type="match status" value="1"/>
</dbReference>
<dbReference type="STRING" id="767519.SAMN05216559_1604"/>
<dbReference type="FunFam" id="3.40.50.300:FF:000221">
    <property type="entry name" value="Multidrug ABC transporter ATP-binding protein"/>
    <property type="match status" value="1"/>
</dbReference>
<dbReference type="SUPFAM" id="SSF52540">
    <property type="entry name" value="P-loop containing nucleoside triphosphate hydrolases"/>
    <property type="match status" value="1"/>
</dbReference>
<evidence type="ECO:0000256" key="2">
    <source>
        <dbReference type="ARBA" id="ARBA00022448"/>
    </source>
</evidence>
<dbReference type="Gene3D" id="1.20.1560.10">
    <property type="entry name" value="ABC transporter type 1, transmembrane domain"/>
    <property type="match status" value="1"/>
</dbReference>
<protein>
    <submittedName>
        <fullName evidence="12">ATP-binding cassette, subfamily B</fullName>
    </submittedName>
</protein>
<keyword evidence="4 9" id="KW-0812">Transmembrane</keyword>
<keyword evidence="2" id="KW-0813">Transport</keyword>
<accession>A0A1I6KZN2</accession>
<dbReference type="SUPFAM" id="SSF90123">
    <property type="entry name" value="ABC transporter transmembrane region"/>
    <property type="match status" value="1"/>
</dbReference>
<evidence type="ECO:0000256" key="7">
    <source>
        <dbReference type="ARBA" id="ARBA00022989"/>
    </source>
</evidence>
<evidence type="ECO:0000256" key="3">
    <source>
        <dbReference type="ARBA" id="ARBA00022475"/>
    </source>
</evidence>
<reference evidence="12 13" key="1">
    <citation type="submission" date="2016-10" db="EMBL/GenBank/DDBJ databases">
        <authorList>
            <person name="de Groot N.N."/>
        </authorList>
    </citation>
    <scope>NUCLEOTIDE SEQUENCE [LARGE SCALE GENOMIC DNA]</scope>
    <source>
        <strain evidence="12 13">CGMCC 1.10457</strain>
    </source>
</reference>
<sequence length="632" mass="69723">MSSSEIVGDGATERGNPLWWLFRRHGRSRWRQFAVGMTLSALGRFPQQAPAFLIGMAINAILAGTEEFRLPFVPGEWLQAMTQWEQLLLTGGLLVAAYGLETLFDFLARHQMGRFGTYFQHDVRMDVFDTVQRLELGFFDDRDTGDVMSVLNDDVDELNAFVYGTVSRGAAMVSLAVAAFVYMLWLQWQLAVVLLVVPAVLFALSYWFSAHIEPKHEAIRERVGELNGRLNNNVEGVSVIKAFGTERAERERVADASRNHLDAQWDAHRSQAAVDPVMRVVSDTARVLTLVIGGYWVISGQPPLFFTGELAAGTLVSFLMYAGALVTPMQGITDVIDSYQNSKSAATRLREAVENDAVAEREGAHDLADPDGAVSYEGVTFRYPGRDEPTIDDVSFAVDPGETVGVVGPTGAGKSTLLSFLLRFYDPDDGTIRVDDHDVRDLTVESLRESVGYVSQDPFLFDGSVRENVAYAESGRSHETVVEAAKLAGAHEFVADLPEGYDTEVGERGVKLSGGQRQRIAIARAIVRDPAFLIFDEATSHVDNETEVLIQRTLDSLAADRTTFLVAHRLSTVRDADRILVLDDGRLVESGTHDDLLADDGLYADLWRVQVGDVAALPDSFLERVRREEDVA</sequence>
<keyword evidence="7 9" id="KW-1133">Transmembrane helix</keyword>
<dbReference type="InterPro" id="IPR036640">
    <property type="entry name" value="ABC1_TM_sf"/>
</dbReference>
<evidence type="ECO:0000259" key="10">
    <source>
        <dbReference type="PROSITE" id="PS50893"/>
    </source>
</evidence>
<dbReference type="Proteomes" id="UP000199062">
    <property type="component" value="Unassembled WGS sequence"/>
</dbReference>
<dbReference type="GO" id="GO:0005886">
    <property type="term" value="C:plasma membrane"/>
    <property type="evidence" value="ECO:0007669"/>
    <property type="project" value="UniProtKB-SubCell"/>
</dbReference>
<feature type="transmembrane region" description="Helical" evidence="9">
    <location>
        <begin position="190"/>
        <end position="208"/>
    </location>
</feature>
<evidence type="ECO:0000256" key="1">
    <source>
        <dbReference type="ARBA" id="ARBA00004651"/>
    </source>
</evidence>
<feature type="domain" description="ABC transporter" evidence="10">
    <location>
        <begin position="374"/>
        <end position="609"/>
    </location>
</feature>
<comment type="subcellular location">
    <subcellularLocation>
        <location evidence="1">Cell membrane</location>
        <topology evidence="1">Multi-pass membrane protein</topology>
    </subcellularLocation>
</comment>
<dbReference type="InterPro" id="IPR011527">
    <property type="entry name" value="ABC1_TM_dom"/>
</dbReference>
<feature type="transmembrane region" description="Helical" evidence="9">
    <location>
        <begin position="160"/>
        <end position="183"/>
    </location>
</feature>
<dbReference type="InterPro" id="IPR003439">
    <property type="entry name" value="ABC_transporter-like_ATP-bd"/>
</dbReference>